<dbReference type="Proteomes" id="UP001174037">
    <property type="component" value="Unassembled WGS sequence"/>
</dbReference>
<dbReference type="SMART" id="SM00344">
    <property type="entry name" value="HTH_ASNC"/>
    <property type="match status" value="1"/>
</dbReference>
<evidence type="ECO:0000256" key="2">
    <source>
        <dbReference type="ARBA" id="ARBA00023125"/>
    </source>
</evidence>
<feature type="domain" description="HTH asnC-type" evidence="4">
    <location>
        <begin position="3"/>
        <end position="66"/>
    </location>
</feature>
<evidence type="ECO:0000313" key="6">
    <source>
        <dbReference type="Proteomes" id="UP001174037"/>
    </source>
</evidence>
<dbReference type="PANTHER" id="PTHR30154">
    <property type="entry name" value="LEUCINE-RESPONSIVE REGULATORY PROTEIN"/>
    <property type="match status" value="1"/>
</dbReference>
<evidence type="ECO:0000256" key="3">
    <source>
        <dbReference type="ARBA" id="ARBA00023163"/>
    </source>
</evidence>
<accession>A0AAW7AJA3</accession>
<evidence type="ECO:0000256" key="1">
    <source>
        <dbReference type="ARBA" id="ARBA00023015"/>
    </source>
</evidence>
<keyword evidence="2" id="KW-0238">DNA-binding</keyword>
<protein>
    <submittedName>
        <fullName evidence="5">Lrp/AsnC family transcriptional regulator</fullName>
    </submittedName>
</protein>
<dbReference type="RefSeq" id="WP_285323515.1">
    <property type="nucleotide sequence ID" value="NZ_JARGCK010000004.1"/>
</dbReference>
<dbReference type="AlphaFoldDB" id="A0AAW7AJA3"/>
<gene>
    <name evidence="5" type="ORF">P1A27_07170</name>
</gene>
<dbReference type="Pfam" id="PF13412">
    <property type="entry name" value="HTH_24"/>
    <property type="match status" value="1"/>
</dbReference>
<dbReference type="PANTHER" id="PTHR30154:SF55">
    <property type="entry name" value="HTH-TYPE TRANSCRIPTIONAL REGULATOR LRPB"/>
    <property type="match status" value="1"/>
</dbReference>
<dbReference type="SUPFAM" id="SSF54909">
    <property type="entry name" value="Dimeric alpha+beta barrel"/>
    <property type="match status" value="1"/>
</dbReference>
<proteinExistence type="predicted"/>
<reference evidence="5" key="2">
    <citation type="submission" date="2023-03" db="EMBL/GenBank/DDBJ databases">
        <authorList>
            <person name="Vazquez L."/>
            <person name="Rodriguez J."/>
            <person name="Mayo B."/>
            <person name="Florez A.B."/>
        </authorList>
    </citation>
    <scope>NUCLEOTIDE SEQUENCE</scope>
    <source>
        <strain evidence="5">5A3I</strain>
    </source>
</reference>
<organism evidence="5 6">
    <name type="scientific">Staphylococcus equorum</name>
    <dbReference type="NCBI Taxonomy" id="246432"/>
    <lineage>
        <taxon>Bacteria</taxon>
        <taxon>Bacillati</taxon>
        <taxon>Bacillota</taxon>
        <taxon>Bacilli</taxon>
        <taxon>Bacillales</taxon>
        <taxon>Staphylococcaceae</taxon>
        <taxon>Staphylococcus</taxon>
    </lineage>
</organism>
<reference evidence="5" key="1">
    <citation type="journal article" date="2023" name="Int. J. Mol. Sci.">
        <title>Antibiotic Resistance/Susceptibility Profiles of Staphylococcus equorum Strains from Cheese, and Genome Analysis for Antibiotic Resistance Genes.</title>
        <authorList>
            <person name="Vazquez L."/>
            <person name="Srednik M.E."/>
            <person name="Rodriguez J."/>
            <person name="Florez A.B."/>
            <person name="Mayo B."/>
        </authorList>
    </citation>
    <scope>NUCLEOTIDE SEQUENCE</scope>
    <source>
        <strain evidence="5">5A3I</strain>
    </source>
</reference>
<dbReference type="PROSITE" id="PS00519">
    <property type="entry name" value="HTH_ASNC_1"/>
    <property type="match status" value="1"/>
</dbReference>
<dbReference type="Gene3D" id="1.10.10.10">
    <property type="entry name" value="Winged helix-like DNA-binding domain superfamily/Winged helix DNA-binding domain"/>
    <property type="match status" value="1"/>
</dbReference>
<dbReference type="InterPro" id="IPR019885">
    <property type="entry name" value="Tscrpt_reg_HTH_AsnC-type_CS"/>
</dbReference>
<sequence>MAIDNTDKMIINELQQNAKITMKDLGQKVNLTGQAVNTRVSKLESDGVIQNYTIQVNQESLDCAIHAFIHIYMNKISHQPFLTFVDTKAIYILHNYKIIGDGCYLLECRFPNNKHLNTFLEDLNVFANYKISTVL</sequence>
<dbReference type="SUPFAM" id="SSF46785">
    <property type="entry name" value="Winged helix' DNA-binding domain"/>
    <property type="match status" value="1"/>
</dbReference>
<dbReference type="InterPro" id="IPR036390">
    <property type="entry name" value="WH_DNA-bd_sf"/>
</dbReference>
<dbReference type="InterPro" id="IPR011008">
    <property type="entry name" value="Dimeric_a/b-barrel"/>
</dbReference>
<dbReference type="PRINTS" id="PR00033">
    <property type="entry name" value="HTHASNC"/>
</dbReference>
<dbReference type="PROSITE" id="PS50956">
    <property type="entry name" value="HTH_ASNC_2"/>
    <property type="match status" value="1"/>
</dbReference>
<dbReference type="GO" id="GO:0005829">
    <property type="term" value="C:cytosol"/>
    <property type="evidence" value="ECO:0007669"/>
    <property type="project" value="TreeGrafter"/>
</dbReference>
<keyword evidence="3" id="KW-0804">Transcription</keyword>
<dbReference type="EMBL" id="JARGCK010000004">
    <property type="protein sequence ID" value="MDK9865720.1"/>
    <property type="molecule type" value="Genomic_DNA"/>
</dbReference>
<dbReference type="GO" id="GO:0043200">
    <property type="term" value="P:response to amino acid"/>
    <property type="evidence" value="ECO:0007669"/>
    <property type="project" value="TreeGrafter"/>
</dbReference>
<dbReference type="InterPro" id="IPR019888">
    <property type="entry name" value="Tscrpt_reg_AsnC-like"/>
</dbReference>
<dbReference type="GO" id="GO:0043565">
    <property type="term" value="F:sequence-specific DNA binding"/>
    <property type="evidence" value="ECO:0007669"/>
    <property type="project" value="InterPro"/>
</dbReference>
<keyword evidence="1" id="KW-0805">Transcription regulation</keyword>
<dbReference type="InterPro" id="IPR000485">
    <property type="entry name" value="AsnC-type_HTH_dom"/>
</dbReference>
<comment type="caution">
    <text evidence="5">The sequence shown here is derived from an EMBL/GenBank/DDBJ whole genome shotgun (WGS) entry which is preliminary data.</text>
</comment>
<name>A0AAW7AJA3_9STAP</name>
<dbReference type="InterPro" id="IPR036388">
    <property type="entry name" value="WH-like_DNA-bd_sf"/>
</dbReference>
<dbReference type="Gene3D" id="3.30.70.920">
    <property type="match status" value="1"/>
</dbReference>
<evidence type="ECO:0000313" key="5">
    <source>
        <dbReference type="EMBL" id="MDK9865720.1"/>
    </source>
</evidence>
<evidence type="ECO:0000259" key="4">
    <source>
        <dbReference type="PROSITE" id="PS50956"/>
    </source>
</evidence>